<feature type="region of interest" description="Disordered" evidence="1">
    <location>
        <begin position="38"/>
        <end position="63"/>
    </location>
</feature>
<name>A0A644WTV0_9ZZZZ</name>
<protein>
    <submittedName>
        <fullName evidence="2">Uncharacterized protein</fullName>
    </submittedName>
</protein>
<proteinExistence type="predicted"/>
<dbReference type="AlphaFoldDB" id="A0A644WTV0"/>
<evidence type="ECO:0000256" key="1">
    <source>
        <dbReference type="SAM" id="MobiDB-lite"/>
    </source>
</evidence>
<sequence length="253" mass="28205">MRNTRYFFIALISLLTVIFVYFCSACAPGNTVALAETPEPTSTATATPAPTPSPTPTATPTPTIEPIRELTDEEAKKEIELLGMTVDPKDEIPLSNIFVIFCSELNEIGEKTYFVEFVLLFGKSSSNTMLLSRLWNDEYIYEFPSNGIGTVESLLDGVTSSPRFESLIGIELEHVTTFSNLEVFNEIYGIKMKKVVTPIGKEITSCQSRNLSQLPFTYEEIADYYVRAFAEENRMSAADYTDPIPYTPRTPAP</sequence>
<gene>
    <name evidence="2" type="ORF">SDC9_53475</name>
</gene>
<feature type="compositionally biased region" description="Pro residues" evidence="1">
    <location>
        <begin position="49"/>
        <end position="59"/>
    </location>
</feature>
<evidence type="ECO:0000313" key="2">
    <source>
        <dbReference type="EMBL" id="MPM07169.1"/>
    </source>
</evidence>
<feature type="compositionally biased region" description="Low complexity" evidence="1">
    <location>
        <begin position="38"/>
        <end position="48"/>
    </location>
</feature>
<reference evidence="2" key="1">
    <citation type="submission" date="2019-08" db="EMBL/GenBank/DDBJ databases">
        <authorList>
            <person name="Kucharzyk K."/>
            <person name="Murdoch R.W."/>
            <person name="Higgins S."/>
            <person name="Loffler F."/>
        </authorList>
    </citation>
    <scope>NUCLEOTIDE SEQUENCE</scope>
</reference>
<comment type="caution">
    <text evidence="2">The sequence shown here is derived from an EMBL/GenBank/DDBJ whole genome shotgun (WGS) entry which is preliminary data.</text>
</comment>
<organism evidence="2">
    <name type="scientific">bioreactor metagenome</name>
    <dbReference type="NCBI Taxonomy" id="1076179"/>
    <lineage>
        <taxon>unclassified sequences</taxon>
        <taxon>metagenomes</taxon>
        <taxon>ecological metagenomes</taxon>
    </lineage>
</organism>
<accession>A0A644WTV0</accession>
<dbReference type="EMBL" id="VSSQ01001307">
    <property type="protein sequence ID" value="MPM07169.1"/>
    <property type="molecule type" value="Genomic_DNA"/>
</dbReference>